<organism evidence="10 11">
    <name type="scientific">Pseudoxanthomonas japonensis</name>
    <dbReference type="NCBI Taxonomy" id="69284"/>
    <lineage>
        <taxon>Bacteria</taxon>
        <taxon>Pseudomonadati</taxon>
        <taxon>Pseudomonadota</taxon>
        <taxon>Gammaproteobacteria</taxon>
        <taxon>Lysobacterales</taxon>
        <taxon>Lysobacteraceae</taxon>
        <taxon>Pseudoxanthomonas</taxon>
    </lineage>
</organism>
<feature type="transmembrane region" description="Helical" evidence="7">
    <location>
        <begin position="47"/>
        <end position="65"/>
    </location>
</feature>
<evidence type="ECO:0000256" key="1">
    <source>
        <dbReference type="ARBA" id="ARBA00004651"/>
    </source>
</evidence>
<feature type="transmembrane region" description="Helical" evidence="7">
    <location>
        <begin position="137"/>
        <end position="162"/>
    </location>
</feature>
<comment type="subcellular location">
    <subcellularLocation>
        <location evidence="1">Cell membrane</location>
        <topology evidence="1">Multi-pass membrane protein</topology>
    </subcellularLocation>
</comment>
<keyword evidence="5 7" id="KW-1133">Transmembrane helix</keyword>
<comment type="caution">
    <text evidence="10">The sequence shown here is derived from an EMBL/GenBank/DDBJ whole genome shotgun (WGS) entry which is preliminary data.</text>
</comment>
<dbReference type="SMART" id="SM00382">
    <property type="entry name" value="AAA"/>
    <property type="match status" value="1"/>
</dbReference>
<dbReference type="InterPro" id="IPR039421">
    <property type="entry name" value="Type_1_exporter"/>
</dbReference>
<evidence type="ECO:0000256" key="5">
    <source>
        <dbReference type="ARBA" id="ARBA00022989"/>
    </source>
</evidence>
<proteinExistence type="predicted"/>
<feature type="transmembrane region" description="Helical" evidence="7">
    <location>
        <begin position="248"/>
        <end position="271"/>
    </location>
</feature>
<keyword evidence="3" id="KW-0547">Nucleotide-binding</keyword>
<dbReference type="PROSITE" id="PS00211">
    <property type="entry name" value="ABC_TRANSPORTER_1"/>
    <property type="match status" value="1"/>
</dbReference>
<keyword evidence="2 7" id="KW-0812">Transmembrane</keyword>
<dbReference type="InterPro" id="IPR011527">
    <property type="entry name" value="ABC1_TM_dom"/>
</dbReference>
<gene>
    <name evidence="10" type="primary">cydC</name>
    <name evidence="10" type="ORF">CSC78_12130</name>
</gene>
<accession>A0ABQ6ZFR5</accession>
<dbReference type="Pfam" id="PF00005">
    <property type="entry name" value="ABC_tran"/>
    <property type="match status" value="1"/>
</dbReference>
<evidence type="ECO:0000313" key="10">
    <source>
        <dbReference type="EMBL" id="KAF1724424.1"/>
    </source>
</evidence>
<evidence type="ECO:0000259" key="9">
    <source>
        <dbReference type="PROSITE" id="PS50929"/>
    </source>
</evidence>
<feature type="transmembrane region" description="Helical" evidence="7">
    <location>
        <begin position="168"/>
        <end position="192"/>
    </location>
</feature>
<dbReference type="InterPro" id="IPR027417">
    <property type="entry name" value="P-loop_NTPase"/>
</dbReference>
<keyword evidence="4" id="KW-0067">ATP-binding</keyword>
<evidence type="ECO:0000256" key="4">
    <source>
        <dbReference type="ARBA" id="ARBA00022840"/>
    </source>
</evidence>
<evidence type="ECO:0000313" key="11">
    <source>
        <dbReference type="Proteomes" id="UP000781710"/>
    </source>
</evidence>
<dbReference type="PANTHER" id="PTHR24221:SF654">
    <property type="entry name" value="ATP-BINDING CASSETTE SUB-FAMILY B MEMBER 6"/>
    <property type="match status" value="1"/>
</dbReference>
<sequence length="559" mass="59521">MNAHKDDRTTTLRDVLARHRLRIAWSVGLLLLTLLAGTALLGLSGHFLTAAALAGSAAVGFNFFGPSAGIRALTFVRILSRYGEKLLGHDVTLRIARDLRTWFFARALPLAPLGLGRFRIGELMARLMADIDAVDGLLVRAIGPLLAVLALCLLATLVALAVLPAAGLVLLAALSLIAALAPWLAVRSVAALEDERAMARMRLRAAVQEGVEGQQDLVAMDATAAWRAALDERSREVARWEDRRKQRLALATLAHALVTAVALPSMLWVLLTAVHAARIGAAAAGGLFFMTVALLEACATIAPAWQAWRAAMVAGRRLEAAVDGSSTVDAMRAGPQVPASQGALALEDVVFAWPGTTRQVLDGASLRIAPGERVLVAGDSGEGKSSLLALVLGLQAPQAGRVSFAGDDLATLHPADWHARIAWLPQDAPVFSGSVRENLRLGDPDADDERLWRALAQVKLDARFRDAGLDTWVGENGATLSAGQSRRLALARALLRDTPLLLLDEPTEGLDQDTADALMRDFAEVAGGRSLLIISHGSVPVSVVHARYRLRDGRLERCP</sequence>
<keyword evidence="6 7" id="KW-0472">Membrane</keyword>
<dbReference type="RefSeq" id="WP_162338120.1">
    <property type="nucleotide sequence ID" value="NZ_JBHSRQ010000015.1"/>
</dbReference>
<evidence type="ECO:0000256" key="3">
    <source>
        <dbReference type="ARBA" id="ARBA00022741"/>
    </source>
</evidence>
<feature type="domain" description="ABC transporter" evidence="8">
    <location>
        <begin position="344"/>
        <end position="557"/>
    </location>
</feature>
<dbReference type="Proteomes" id="UP000781710">
    <property type="component" value="Unassembled WGS sequence"/>
</dbReference>
<dbReference type="InterPro" id="IPR003593">
    <property type="entry name" value="AAA+_ATPase"/>
</dbReference>
<evidence type="ECO:0000256" key="2">
    <source>
        <dbReference type="ARBA" id="ARBA00022692"/>
    </source>
</evidence>
<dbReference type="SUPFAM" id="SSF52540">
    <property type="entry name" value="P-loop containing nucleoside triphosphate hydrolases"/>
    <property type="match status" value="1"/>
</dbReference>
<protein>
    <submittedName>
        <fullName evidence="10">Thiol reductant ABC exporter subunit CydC</fullName>
    </submittedName>
</protein>
<dbReference type="PROSITE" id="PS50893">
    <property type="entry name" value="ABC_TRANSPORTER_2"/>
    <property type="match status" value="1"/>
</dbReference>
<evidence type="ECO:0000256" key="7">
    <source>
        <dbReference type="SAM" id="Phobius"/>
    </source>
</evidence>
<evidence type="ECO:0000256" key="6">
    <source>
        <dbReference type="ARBA" id="ARBA00023136"/>
    </source>
</evidence>
<dbReference type="Pfam" id="PF00664">
    <property type="entry name" value="ABC_membrane"/>
    <property type="match status" value="1"/>
</dbReference>
<dbReference type="Gene3D" id="1.20.1560.10">
    <property type="entry name" value="ABC transporter type 1, transmembrane domain"/>
    <property type="match status" value="1"/>
</dbReference>
<dbReference type="InterPro" id="IPR017871">
    <property type="entry name" value="ABC_transporter-like_CS"/>
</dbReference>
<feature type="transmembrane region" description="Helical" evidence="7">
    <location>
        <begin position="21"/>
        <end position="41"/>
    </location>
</feature>
<feature type="domain" description="ABC transmembrane type-1" evidence="9">
    <location>
        <begin position="24"/>
        <end position="310"/>
    </location>
</feature>
<reference evidence="10 11" key="1">
    <citation type="submission" date="2017-10" db="EMBL/GenBank/DDBJ databases">
        <title>Whole genome sequencing of members of genus Pseudoxanthomonas.</title>
        <authorList>
            <person name="Kumar S."/>
            <person name="Bansal K."/>
            <person name="Kaur A."/>
            <person name="Patil P."/>
            <person name="Sharma S."/>
            <person name="Patil P.B."/>
        </authorList>
    </citation>
    <scope>NUCLEOTIDE SEQUENCE [LARGE SCALE GENOMIC DNA]</scope>
    <source>
        <strain evidence="10 11">DSM 17109</strain>
    </source>
</reference>
<dbReference type="PANTHER" id="PTHR24221">
    <property type="entry name" value="ATP-BINDING CASSETTE SUB-FAMILY B"/>
    <property type="match status" value="1"/>
</dbReference>
<dbReference type="EMBL" id="PDWW01000017">
    <property type="protein sequence ID" value="KAF1724424.1"/>
    <property type="molecule type" value="Genomic_DNA"/>
</dbReference>
<dbReference type="NCBIfam" id="TIGR02868">
    <property type="entry name" value="CydC"/>
    <property type="match status" value="1"/>
</dbReference>
<dbReference type="Gene3D" id="3.40.50.300">
    <property type="entry name" value="P-loop containing nucleotide triphosphate hydrolases"/>
    <property type="match status" value="1"/>
</dbReference>
<dbReference type="SUPFAM" id="SSF90123">
    <property type="entry name" value="ABC transporter transmembrane region"/>
    <property type="match status" value="1"/>
</dbReference>
<name>A0ABQ6ZFR5_9GAMM</name>
<evidence type="ECO:0000259" key="8">
    <source>
        <dbReference type="PROSITE" id="PS50893"/>
    </source>
</evidence>
<keyword evidence="11" id="KW-1185">Reference proteome</keyword>
<dbReference type="InterPro" id="IPR036640">
    <property type="entry name" value="ABC1_TM_sf"/>
</dbReference>
<dbReference type="InterPro" id="IPR003439">
    <property type="entry name" value="ABC_transporter-like_ATP-bd"/>
</dbReference>
<feature type="transmembrane region" description="Helical" evidence="7">
    <location>
        <begin position="283"/>
        <end position="308"/>
    </location>
</feature>
<dbReference type="InterPro" id="IPR014223">
    <property type="entry name" value="ABC_CydC/D"/>
</dbReference>
<dbReference type="PROSITE" id="PS50929">
    <property type="entry name" value="ABC_TM1F"/>
    <property type="match status" value="1"/>
</dbReference>